<organism evidence="5">
    <name type="scientific">Influenza A virus</name>
    <name type="common">A/mallard/Sweden/101558/2009(mixed)</name>
    <dbReference type="NCBI Taxonomy" id="1476376"/>
    <lineage>
        <taxon>Viruses</taxon>
        <taxon>Riboviria</taxon>
        <taxon>Orthornavirae</taxon>
        <taxon>Negarnaviricota</taxon>
        <taxon>Polyploviricotina</taxon>
        <taxon>Insthoviricetes</taxon>
        <taxon>Articulavirales</taxon>
        <taxon>Orthomyxoviridae</taxon>
        <taxon>Alphainfluenzavirus</taxon>
        <taxon>Alphainfluenzavirus influenzae</taxon>
        <taxon>Influenza A virus</taxon>
    </lineage>
</organism>
<proteinExistence type="inferred from homology"/>
<evidence type="ECO:0000313" key="5">
    <source>
        <dbReference type="EMBL" id="AHZ38245.1"/>
    </source>
</evidence>
<comment type="function">
    <text evidence="3">May play an important role in promoting lung pathology in both primary viral infection and secondary bacterial infection.</text>
</comment>
<accession>A0A024CSK5</accession>
<protein>
    <recommendedName>
        <fullName evidence="3">Protein PB1-F2</fullName>
    </recommendedName>
</protein>
<dbReference type="InterPro" id="IPR021045">
    <property type="entry name" value="Flu_proapoptotic_PB1-F2"/>
</dbReference>
<evidence type="ECO:0000256" key="3">
    <source>
        <dbReference type="HAMAP-Rule" id="MF_04064"/>
    </source>
</evidence>
<dbReference type="HAMAP" id="MF_04064">
    <property type="entry name" value="INFV_PB1F2"/>
    <property type="match status" value="1"/>
</dbReference>
<dbReference type="GO" id="GO:0044164">
    <property type="term" value="C:host cell cytosol"/>
    <property type="evidence" value="ECO:0007669"/>
    <property type="project" value="UniProtKB-SubCell"/>
</dbReference>
<dbReference type="EMBL" id="CY184090">
    <property type="protein sequence ID" value="AHZ38245.1"/>
    <property type="molecule type" value="Viral_cRNA"/>
</dbReference>
<evidence type="ECO:0000256" key="2">
    <source>
        <dbReference type="ARBA" id="ARBA00023200"/>
    </source>
</evidence>
<sequence>MEQEQDIPWTQSTEHTNTQKRENGQQTPKLEHLSLTRSMDHYRRIMSQADMHKRIVYWRQWLSLKNPTQGSLRTHVLKRWKLFSKHEWTS</sequence>
<comment type="subcellular location">
    <subcellularLocation>
        <location evidence="3">Host nucleus</location>
    </subcellularLocation>
    <subcellularLocation>
        <location evidence="3">Host cytoplasm</location>
        <location evidence="3">Host cytosol</location>
    </subcellularLocation>
</comment>
<feature type="compositionally biased region" description="Basic and acidic residues" evidence="4">
    <location>
        <begin position="17"/>
        <end position="32"/>
    </location>
</feature>
<gene>
    <name evidence="5" type="primary">PB1-F2</name>
    <name evidence="3" type="synonym">PB1</name>
</gene>
<reference evidence="5" key="1">
    <citation type="submission" date="2014-05" db="EMBL/GenBank/DDBJ databases">
        <title>The NIAID Influenza Genome Sequencing Project.</title>
        <authorList>
            <person name="Wentworth D.E."/>
            <person name="Halpin R.A."/>
            <person name="Lin X."/>
            <person name="Bera J."/>
            <person name="Ransier A."/>
            <person name="Fedorova N."/>
            <person name="Tsitrin T."/>
            <person name="McLellan M."/>
            <person name="Stockwell T."/>
            <person name="Amedeo P."/>
            <person name="Appalla L."/>
            <person name="Bishop B."/>
            <person name="Edworthy P."/>
            <person name="Gupta N."/>
            <person name="Hoover J."/>
            <person name="Katzel D."/>
            <person name="Li K."/>
            <person name="Schobel S."/>
            <person name="Shrivastava S."/>
            <person name="Thovarai V."/>
            <person name="Wang S."/>
            <person name="Fouchier R."/>
            <person name="Osterhaus A."/>
            <person name="Olsen B."/>
            <person name="Wille M."/>
            <person name="Latorre-Margalef N."/>
            <person name="Tolf C."/>
            <person name="Bao Y."/>
            <person name="Sanders R."/>
            <person name="Zhdanov S."/>
            <person name="Kiryutin B."/>
            <person name="Lipman D.J."/>
            <person name="Tatusova T."/>
            <person name="Waldenstrom J."/>
        </authorList>
    </citation>
    <scope>NUCLEOTIDE SEQUENCE [LARGE SCALE GENOMIC DNA]</scope>
    <source>
        <strain evidence="5">A/mallard/Sweden/101558/2009</strain>
    </source>
</reference>
<dbReference type="GO" id="GO:0016020">
    <property type="term" value="C:membrane"/>
    <property type="evidence" value="ECO:0007669"/>
    <property type="project" value="UniProtKB-UniRule"/>
</dbReference>
<reference evidence="5" key="2">
    <citation type="submission" date="2017-12" db="EMBL/GenBank/DDBJ databases">
        <authorList>
            <consortium name="The NIAID Influenza Genome Sequencing Consortium"/>
        </authorList>
    </citation>
    <scope>NUCLEOTIDE SEQUENCE</scope>
    <source>
        <strain evidence="5">A/mallard/Sweden/101558/2009</strain>
    </source>
</reference>
<keyword evidence="1 3" id="KW-1048">Host nucleus</keyword>
<comment type="similarity">
    <text evidence="3">Belongs to the influenza viruses PB1-F2 family.</text>
</comment>
<dbReference type="GO" id="GO:0042025">
    <property type="term" value="C:host cell nucleus"/>
    <property type="evidence" value="ECO:0007669"/>
    <property type="project" value="UniProtKB-SubCell"/>
</dbReference>
<evidence type="ECO:0000256" key="1">
    <source>
        <dbReference type="ARBA" id="ARBA00022562"/>
    </source>
</evidence>
<dbReference type="Pfam" id="PF11986">
    <property type="entry name" value="PB1-F2"/>
    <property type="match status" value="1"/>
</dbReference>
<evidence type="ECO:0000256" key="4">
    <source>
        <dbReference type="SAM" id="MobiDB-lite"/>
    </source>
</evidence>
<name>A0A024CSK5_9INFA</name>
<feature type="region of interest" description="Disordered" evidence="4">
    <location>
        <begin position="1"/>
        <end position="32"/>
    </location>
</feature>
<keyword evidence="2 3" id="KW-1035">Host cytoplasm</keyword>